<reference evidence="1" key="1">
    <citation type="submission" date="2018-05" db="EMBL/GenBank/DDBJ databases">
        <authorList>
            <person name="Lanie J.A."/>
            <person name="Ng W.-L."/>
            <person name="Kazmierczak K.M."/>
            <person name="Andrzejewski T.M."/>
            <person name="Davidsen T.M."/>
            <person name="Wayne K.J."/>
            <person name="Tettelin H."/>
            <person name="Glass J.I."/>
            <person name="Rusch D."/>
            <person name="Podicherti R."/>
            <person name="Tsui H.-C.T."/>
            <person name="Winkler M.E."/>
        </authorList>
    </citation>
    <scope>NUCLEOTIDE SEQUENCE</scope>
</reference>
<evidence type="ECO:0000313" key="1">
    <source>
        <dbReference type="EMBL" id="SVD89443.1"/>
    </source>
</evidence>
<feature type="non-terminal residue" evidence="1">
    <location>
        <position position="1"/>
    </location>
</feature>
<gene>
    <name evidence="1" type="ORF">METZ01_LOCUS442297</name>
</gene>
<accession>A0A382Z1Y0</accession>
<protein>
    <submittedName>
        <fullName evidence="1">Uncharacterized protein</fullName>
    </submittedName>
</protein>
<feature type="non-terminal residue" evidence="1">
    <location>
        <position position="260"/>
    </location>
</feature>
<proteinExistence type="predicted"/>
<organism evidence="1">
    <name type="scientific">marine metagenome</name>
    <dbReference type="NCBI Taxonomy" id="408172"/>
    <lineage>
        <taxon>unclassified sequences</taxon>
        <taxon>metagenomes</taxon>
        <taxon>ecological metagenomes</taxon>
    </lineage>
</organism>
<dbReference type="EMBL" id="UINC01180311">
    <property type="protein sequence ID" value="SVD89443.1"/>
    <property type="molecule type" value="Genomic_DNA"/>
</dbReference>
<dbReference type="AlphaFoldDB" id="A0A382Z1Y0"/>
<name>A0A382Z1Y0_9ZZZZ</name>
<sequence length="260" mass="29662">QLSPEAKRRNALEMLKIKARTAREVTEATEGAKLKVLKQEKEYLLPRQIAEEKRANKAKIALEEKLRIKALRQKKDLAGVEIQTAKDISLETLSLGERQHKADILHKEKLQVGELAHKKDVVKIEAAAREKMAAKTMQESTFATMKSNFLTRAHKVKAEGWIAKGAKIPISVDMLEAIQNAKNKNLMVDLRGLPLFTYYGPEEEIPDDVKKQPGFNRRYYNGFYLLDEKYTFATLQTELLDRVTNSKAQGELVFNEVQKL</sequence>